<dbReference type="SMART" id="SM00852">
    <property type="entry name" value="MoCF_biosynth"/>
    <property type="match status" value="1"/>
</dbReference>
<dbReference type="EMBL" id="LT629799">
    <property type="protein sequence ID" value="SDU97360.1"/>
    <property type="molecule type" value="Genomic_DNA"/>
</dbReference>
<sequence length="163" mass="16154">MTVPSAGPTALVVTVSTRASAGVYEDRSGPILVAGLREVGFDVGDPLVVPDGDEVGEALRSAVAAGHAVVITTGGTGLSPDDHTPEQTRAVLEREVPQLSAAIAAYGVAHGVPTAVLSRGVAGTVGGTLVVNVPGSRGGARDAMSVLAPVLQHAVAQLRGGDH</sequence>
<dbReference type="InterPro" id="IPR008284">
    <property type="entry name" value="MoCF_biosynth_CS"/>
</dbReference>
<evidence type="ECO:0000313" key="5">
    <source>
        <dbReference type="Proteomes" id="UP000198825"/>
    </source>
</evidence>
<dbReference type="InterPro" id="IPR001453">
    <property type="entry name" value="MoaB/Mog_dom"/>
</dbReference>
<feature type="domain" description="MoaB/Mog" evidence="3">
    <location>
        <begin position="11"/>
        <end position="154"/>
    </location>
</feature>
<proteinExistence type="predicted"/>
<dbReference type="PANTHER" id="PTHR43764:SF1">
    <property type="entry name" value="MOLYBDOPTERIN MOLYBDOTRANSFERASE"/>
    <property type="match status" value="1"/>
</dbReference>
<gene>
    <name evidence="4" type="ORF">SAMN04488544_2823</name>
</gene>
<evidence type="ECO:0000256" key="1">
    <source>
        <dbReference type="ARBA" id="ARBA00005046"/>
    </source>
</evidence>
<keyword evidence="2" id="KW-0501">Molybdenum cofactor biosynthesis</keyword>
<dbReference type="STRING" id="546874.SAMN04488544_2823"/>
<accession>A0A1H2MVY8</accession>
<dbReference type="Gene3D" id="3.40.980.10">
    <property type="entry name" value="MoaB/Mog-like domain"/>
    <property type="match status" value="1"/>
</dbReference>
<comment type="pathway">
    <text evidence="1">Cofactor biosynthesis; molybdopterin biosynthesis.</text>
</comment>
<keyword evidence="5" id="KW-1185">Reference proteome</keyword>
<dbReference type="NCBIfam" id="TIGR00177">
    <property type="entry name" value="molyb_syn"/>
    <property type="match status" value="1"/>
</dbReference>
<dbReference type="AlphaFoldDB" id="A0A1H2MVY8"/>
<dbReference type="InterPro" id="IPR051920">
    <property type="entry name" value="MPT_Adenylyltrnsfr/MoaC-Rel"/>
</dbReference>
<dbReference type="Proteomes" id="UP000198825">
    <property type="component" value="Chromosome I"/>
</dbReference>
<dbReference type="InterPro" id="IPR036425">
    <property type="entry name" value="MoaB/Mog-like_dom_sf"/>
</dbReference>
<reference evidence="5" key="1">
    <citation type="submission" date="2016-10" db="EMBL/GenBank/DDBJ databases">
        <authorList>
            <person name="Varghese N."/>
            <person name="Submissions S."/>
        </authorList>
    </citation>
    <scope>NUCLEOTIDE SEQUENCE [LARGE SCALE GENOMIC DNA]</scope>
    <source>
        <strain evidence="5">DSM 21743</strain>
    </source>
</reference>
<evidence type="ECO:0000259" key="3">
    <source>
        <dbReference type="SMART" id="SM00852"/>
    </source>
</evidence>
<dbReference type="CDD" id="cd00886">
    <property type="entry name" value="MogA_MoaB"/>
    <property type="match status" value="1"/>
</dbReference>
<evidence type="ECO:0000256" key="2">
    <source>
        <dbReference type="ARBA" id="ARBA00023150"/>
    </source>
</evidence>
<dbReference type="SUPFAM" id="SSF53218">
    <property type="entry name" value="Molybdenum cofactor biosynthesis proteins"/>
    <property type="match status" value="1"/>
</dbReference>
<dbReference type="UniPathway" id="UPA00344"/>
<dbReference type="PANTHER" id="PTHR43764">
    <property type="entry name" value="MOLYBDENUM COFACTOR BIOSYNTHESIS"/>
    <property type="match status" value="1"/>
</dbReference>
<name>A0A1H2MVY8_9ACTN</name>
<dbReference type="Pfam" id="PF00994">
    <property type="entry name" value="MoCF_biosynth"/>
    <property type="match status" value="1"/>
</dbReference>
<organism evidence="4 5">
    <name type="scientific">Microlunatus sagamiharensis</name>
    <dbReference type="NCBI Taxonomy" id="546874"/>
    <lineage>
        <taxon>Bacteria</taxon>
        <taxon>Bacillati</taxon>
        <taxon>Actinomycetota</taxon>
        <taxon>Actinomycetes</taxon>
        <taxon>Propionibacteriales</taxon>
        <taxon>Propionibacteriaceae</taxon>
        <taxon>Microlunatus</taxon>
    </lineage>
</organism>
<evidence type="ECO:0000313" key="4">
    <source>
        <dbReference type="EMBL" id="SDU97360.1"/>
    </source>
</evidence>
<dbReference type="OrthoDB" id="9794429at2"/>
<protein>
    <submittedName>
        <fullName evidence="4">Molybdenum cofactor synthesis domain-containing protein</fullName>
    </submittedName>
</protein>
<dbReference type="PROSITE" id="PS01078">
    <property type="entry name" value="MOCF_BIOSYNTHESIS_1"/>
    <property type="match status" value="1"/>
</dbReference>
<dbReference type="GO" id="GO:0006777">
    <property type="term" value="P:Mo-molybdopterin cofactor biosynthetic process"/>
    <property type="evidence" value="ECO:0007669"/>
    <property type="project" value="UniProtKB-KW"/>
</dbReference>